<dbReference type="Pfam" id="PF01526">
    <property type="entry name" value="DDE_Tnp_Tn3"/>
    <property type="match status" value="1"/>
</dbReference>
<organism evidence="2 3">
    <name type="scientific">Rhizobium leguminosarum bv. trifolii</name>
    <dbReference type="NCBI Taxonomy" id="386"/>
    <lineage>
        <taxon>Bacteria</taxon>
        <taxon>Pseudomonadati</taxon>
        <taxon>Pseudomonadota</taxon>
        <taxon>Alphaproteobacteria</taxon>
        <taxon>Hyphomicrobiales</taxon>
        <taxon>Rhizobiaceae</taxon>
        <taxon>Rhizobium/Agrobacterium group</taxon>
        <taxon>Rhizobium</taxon>
    </lineage>
</organism>
<dbReference type="EMBL" id="NAOO01000045">
    <property type="protein sequence ID" value="RFB82237.1"/>
    <property type="molecule type" value="Genomic_DNA"/>
</dbReference>
<sequence length="69" mass="8231">MPGRPGRRPDRERTLFTLDWIDDEHLRKTTTAELNKCESRKSLLCVVNLHRVGRFRDRKICRSGHRRST</sequence>
<evidence type="ECO:0000259" key="1">
    <source>
        <dbReference type="Pfam" id="PF01526"/>
    </source>
</evidence>
<dbReference type="GO" id="GO:0004803">
    <property type="term" value="F:transposase activity"/>
    <property type="evidence" value="ECO:0007669"/>
    <property type="project" value="InterPro"/>
</dbReference>
<protein>
    <recommendedName>
        <fullName evidence="1">Tn3 transposase DDE domain-containing protein</fullName>
    </recommendedName>
</protein>
<feature type="domain" description="Tn3 transposase DDE" evidence="1">
    <location>
        <begin position="12"/>
        <end position="59"/>
    </location>
</feature>
<dbReference type="AlphaFoldDB" id="A0A3E1B0C4"/>
<gene>
    <name evidence="2" type="ORF">B5K10_31545</name>
</gene>
<dbReference type="GO" id="GO:0006313">
    <property type="term" value="P:DNA transposition"/>
    <property type="evidence" value="ECO:0007669"/>
    <property type="project" value="InterPro"/>
</dbReference>
<evidence type="ECO:0000313" key="2">
    <source>
        <dbReference type="EMBL" id="RFB82237.1"/>
    </source>
</evidence>
<dbReference type="Proteomes" id="UP000256748">
    <property type="component" value="Unassembled WGS sequence"/>
</dbReference>
<accession>A0A3E1B0C4</accession>
<name>A0A3E1B0C4_RHILT</name>
<reference evidence="2 3" key="1">
    <citation type="submission" date="2017-03" db="EMBL/GenBank/DDBJ databases">
        <title>Genome analysis of Rhizobial strains effectives or ineffectives for nitrogen fixation isolated from bean seeds.</title>
        <authorList>
            <person name="Peralta H."/>
            <person name="Aguilar-Vera A."/>
            <person name="Mora Y."/>
            <person name="Vargas-Lagunas C."/>
            <person name="Girard L."/>
            <person name="Mora J."/>
        </authorList>
    </citation>
    <scope>NUCLEOTIDE SEQUENCE [LARGE SCALE GENOMIC DNA]</scope>
    <source>
        <strain evidence="2 3">CCGM5</strain>
    </source>
</reference>
<dbReference type="InterPro" id="IPR002513">
    <property type="entry name" value="Tn3_Tnp_DDE_dom"/>
</dbReference>
<proteinExistence type="predicted"/>
<comment type="caution">
    <text evidence="2">The sequence shown here is derived from an EMBL/GenBank/DDBJ whole genome shotgun (WGS) entry which is preliminary data.</text>
</comment>
<evidence type="ECO:0000313" key="3">
    <source>
        <dbReference type="Proteomes" id="UP000256748"/>
    </source>
</evidence>